<dbReference type="OrthoDB" id="10067381at2759"/>
<evidence type="ECO:0000256" key="1">
    <source>
        <dbReference type="ARBA" id="ARBA00010568"/>
    </source>
</evidence>
<dbReference type="RefSeq" id="XP_043168884.1">
    <property type="nucleotide sequence ID" value="XM_043312949.1"/>
</dbReference>
<protein>
    <recommendedName>
        <fullName evidence="4">DUF1917-domain-containing protein</fullName>
    </recommendedName>
</protein>
<dbReference type="InterPro" id="IPR023398">
    <property type="entry name" value="TIF_eIF4e-like"/>
</dbReference>
<evidence type="ECO:0000313" key="3">
    <source>
        <dbReference type="Proteomes" id="UP000676310"/>
    </source>
</evidence>
<dbReference type="Pfam" id="PF08939">
    <property type="entry name" value="Bles03"/>
    <property type="match status" value="1"/>
</dbReference>
<evidence type="ECO:0000313" key="2">
    <source>
        <dbReference type="EMBL" id="CAG5158939.1"/>
    </source>
</evidence>
<dbReference type="PANTHER" id="PTHR31977">
    <property type="entry name" value="UPF0696 PROTEIN C11ORF68"/>
    <property type="match status" value="1"/>
</dbReference>
<dbReference type="Proteomes" id="UP000676310">
    <property type="component" value="Unassembled WGS sequence"/>
</dbReference>
<dbReference type="PANTHER" id="PTHR31977:SF1">
    <property type="entry name" value="UPF0696 PROTEIN C11ORF68"/>
    <property type="match status" value="1"/>
</dbReference>
<sequence>MEGEDTVSGEGWISDDSSFYGDEVEQRHQSRLCKKFKHEPFWHAHHKDLNVLTMAARTPKPPSGKAKLGTDPVAKGNTFTMTGVDRKIMEQERLERLGKRKRGPSPILSSQHELFNLLEGQFDAWQLGESVDDFARRLSPVTTSISTCPWIWAANPHRNPRDKSPSSRVEDFTSRGMDLLEQSLQVRRNIQKEGARAPRGMVTKQLYQESKALQERITSLAKDTHVLSGKWMLFPKSMDVGRVWKQVVAIVIDNRLGCTCKVATDDGREERLICVYTKDFQDADDVLRVLHELEHMGLLNAGKTIYYKPDAYTYLNLARETAAEYGLQASLYNSRSLLAADKVSKSASLDRKKQSALNKFL</sequence>
<dbReference type="SUPFAM" id="SSF55418">
    <property type="entry name" value="eIF4e-like"/>
    <property type="match status" value="1"/>
</dbReference>
<dbReference type="EMBL" id="CAJRGZ010000019">
    <property type="protein sequence ID" value="CAG5158939.1"/>
    <property type="molecule type" value="Genomic_DNA"/>
</dbReference>
<proteinExistence type="inferred from homology"/>
<dbReference type="GeneID" id="67017097"/>
<accession>A0A8J2HZZ1</accession>
<comment type="caution">
    <text evidence="2">The sequence shown here is derived from an EMBL/GenBank/DDBJ whole genome shotgun (WGS) entry which is preliminary data.</text>
</comment>
<dbReference type="Gene3D" id="3.30.760.10">
    <property type="entry name" value="RNA Cap, Translation Initiation Factor Eif4e"/>
    <property type="match status" value="1"/>
</dbReference>
<evidence type="ECO:0008006" key="4">
    <source>
        <dbReference type="Google" id="ProtNLM"/>
    </source>
</evidence>
<dbReference type="InterPro" id="IPR015034">
    <property type="entry name" value="Bles03"/>
</dbReference>
<dbReference type="AlphaFoldDB" id="A0A8J2HZZ1"/>
<keyword evidence="3" id="KW-1185">Reference proteome</keyword>
<reference evidence="2" key="1">
    <citation type="submission" date="2021-05" db="EMBL/GenBank/DDBJ databases">
        <authorList>
            <person name="Stam R."/>
        </authorList>
    </citation>
    <scope>NUCLEOTIDE SEQUENCE</scope>
    <source>
        <strain evidence="2">CS162</strain>
    </source>
</reference>
<organism evidence="2 3">
    <name type="scientific">Alternaria atra</name>
    <dbReference type="NCBI Taxonomy" id="119953"/>
    <lineage>
        <taxon>Eukaryota</taxon>
        <taxon>Fungi</taxon>
        <taxon>Dikarya</taxon>
        <taxon>Ascomycota</taxon>
        <taxon>Pezizomycotina</taxon>
        <taxon>Dothideomycetes</taxon>
        <taxon>Pleosporomycetidae</taxon>
        <taxon>Pleosporales</taxon>
        <taxon>Pleosporineae</taxon>
        <taxon>Pleosporaceae</taxon>
        <taxon>Alternaria</taxon>
        <taxon>Alternaria sect. Ulocladioides</taxon>
    </lineage>
</organism>
<comment type="similarity">
    <text evidence="1">Belongs to the UPF0696 family.</text>
</comment>
<name>A0A8J2HZZ1_9PLEO</name>
<gene>
    <name evidence="2" type="ORF">ALTATR162_LOCUS5330</name>
</gene>